<evidence type="ECO:0000256" key="6">
    <source>
        <dbReference type="ARBA" id="ARBA00047179"/>
    </source>
</evidence>
<dbReference type="OrthoDB" id="428895at2759"/>
<evidence type="ECO:0000256" key="2">
    <source>
        <dbReference type="ARBA" id="ARBA00022490"/>
    </source>
</evidence>
<dbReference type="GO" id="GO:0000387">
    <property type="term" value="P:spliceosomal snRNP assembly"/>
    <property type="evidence" value="ECO:0000318"/>
    <property type="project" value="GO_Central"/>
</dbReference>
<dbReference type="OMA" id="AHSLIWQ"/>
<accession>B3RUG6</accession>
<evidence type="ECO:0000256" key="8">
    <source>
        <dbReference type="SAM" id="MobiDB-lite"/>
    </source>
</evidence>
<dbReference type="CTD" id="6752575"/>
<keyword evidence="3 7" id="KW-0507">mRNA processing</keyword>
<protein>
    <recommendedName>
        <fullName evidence="6 7">Gem-associated protein 2</fullName>
    </recommendedName>
</protein>
<sequence>MERCLPVGDDHHGRDNIPSLQQSVPTSAEDYLMNVRHEANNCPDVVVAENFDSSRFNSRRTVNYTKSSSLLPTPPSEEIQDFLIHTFSENRQPAMKDENGWLTFCLGSNKHRGNPPTLALLASMKYAVLIKAFENLTEGFNQKEFTDLFGQWLYALLVCVEKPLLPETTSMLRILARNCSERRETLATDDHLVSALNLIIVIVARSLEIGDLQYTVAVTAILDAQDSKTSA</sequence>
<comment type="similarity">
    <text evidence="5 7">Belongs to the gemin-2 family.</text>
</comment>
<evidence type="ECO:0000256" key="5">
    <source>
        <dbReference type="ARBA" id="ARBA00025758"/>
    </source>
</evidence>
<dbReference type="GO" id="GO:0005634">
    <property type="term" value="C:nucleus"/>
    <property type="evidence" value="ECO:0000318"/>
    <property type="project" value="GO_Central"/>
</dbReference>
<dbReference type="Gene3D" id="1.20.58.1070">
    <property type="match status" value="1"/>
</dbReference>
<proteinExistence type="inferred from homology"/>
<evidence type="ECO:0000256" key="1">
    <source>
        <dbReference type="ARBA" id="ARBA00004496"/>
    </source>
</evidence>
<dbReference type="InParanoid" id="B3RUG6"/>
<keyword evidence="4 7" id="KW-0508">mRNA splicing</keyword>
<keyword evidence="10" id="KW-1185">Reference proteome</keyword>
<dbReference type="eggNOG" id="ENOG502QPK4">
    <property type="taxonomic scope" value="Eukaryota"/>
</dbReference>
<dbReference type="STRING" id="10228.B3RUG6"/>
<reference evidence="9 10" key="1">
    <citation type="journal article" date="2008" name="Nature">
        <title>The Trichoplax genome and the nature of placozoans.</title>
        <authorList>
            <person name="Srivastava M."/>
            <person name="Begovic E."/>
            <person name="Chapman J."/>
            <person name="Putnam N.H."/>
            <person name="Hellsten U."/>
            <person name="Kawashima T."/>
            <person name="Kuo A."/>
            <person name="Mitros T."/>
            <person name="Salamov A."/>
            <person name="Carpenter M.L."/>
            <person name="Signorovitch A.Y."/>
            <person name="Moreno M.A."/>
            <person name="Kamm K."/>
            <person name="Grimwood J."/>
            <person name="Schmutz J."/>
            <person name="Shapiro H."/>
            <person name="Grigoriev I.V."/>
            <person name="Buss L.W."/>
            <person name="Schierwater B."/>
            <person name="Dellaporta S.L."/>
            <person name="Rokhsar D.S."/>
        </authorList>
    </citation>
    <scope>NUCLEOTIDE SEQUENCE [LARGE SCALE GENOMIC DNA]</scope>
    <source>
        <strain evidence="9 10">Grell-BS-1999</strain>
    </source>
</reference>
<evidence type="ECO:0000256" key="3">
    <source>
        <dbReference type="ARBA" id="ARBA00022664"/>
    </source>
</evidence>
<dbReference type="PhylomeDB" id="B3RUG6"/>
<feature type="region of interest" description="Disordered" evidence="8">
    <location>
        <begin position="1"/>
        <end position="24"/>
    </location>
</feature>
<comment type="function">
    <text evidence="7">The SMN complex catalyzes the assembly of small nuclear ribonucleoproteins (snRNPs), the building blocks of the spliceosome, and thereby plays an important role in the splicing of cellular pre-mRNAs.</text>
</comment>
<comment type="subcellular location">
    <subcellularLocation>
        <location evidence="1">Cytoplasm</location>
    </subcellularLocation>
</comment>
<dbReference type="GeneID" id="6752575"/>
<gene>
    <name evidence="9" type="ORF">TRIADDRAFT_55281</name>
</gene>
<dbReference type="KEGG" id="tad:TRIADDRAFT_55281"/>
<organism evidence="9 10">
    <name type="scientific">Trichoplax adhaerens</name>
    <name type="common">Trichoplax reptans</name>
    <dbReference type="NCBI Taxonomy" id="10228"/>
    <lineage>
        <taxon>Eukaryota</taxon>
        <taxon>Metazoa</taxon>
        <taxon>Placozoa</taxon>
        <taxon>Uniplacotomia</taxon>
        <taxon>Trichoplacea</taxon>
        <taxon>Trichoplacidae</taxon>
        <taxon>Trichoplax</taxon>
    </lineage>
</organism>
<dbReference type="Proteomes" id="UP000009022">
    <property type="component" value="Unassembled WGS sequence"/>
</dbReference>
<dbReference type="GO" id="GO:0032797">
    <property type="term" value="C:SMN complex"/>
    <property type="evidence" value="ECO:0000318"/>
    <property type="project" value="GO_Central"/>
</dbReference>
<evidence type="ECO:0000313" key="10">
    <source>
        <dbReference type="Proteomes" id="UP000009022"/>
    </source>
</evidence>
<keyword evidence="2 7" id="KW-0963">Cytoplasm</keyword>
<comment type="subunit">
    <text evidence="7">Part of the core SMN complex.</text>
</comment>
<dbReference type="GO" id="GO:0000245">
    <property type="term" value="P:spliceosomal complex assembly"/>
    <property type="evidence" value="ECO:0007669"/>
    <property type="project" value="UniProtKB-UniRule"/>
</dbReference>
<dbReference type="PANTHER" id="PTHR12794">
    <property type="entry name" value="GEMIN2"/>
    <property type="match status" value="1"/>
</dbReference>
<name>B3RUG6_TRIAD</name>
<dbReference type="RefSeq" id="XP_002111843.1">
    <property type="nucleotide sequence ID" value="XM_002111807.1"/>
</dbReference>
<dbReference type="PIRSF" id="PIRSF038038">
    <property type="entry name" value="SMN_Gemin2"/>
    <property type="match status" value="1"/>
</dbReference>
<dbReference type="AlphaFoldDB" id="B3RUG6"/>
<evidence type="ECO:0000256" key="4">
    <source>
        <dbReference type="ARBA" id="ARBA00023187"/>
    </source>
</evidence>
<feature type="compositionally biased region" description="Basic and acidic residues" evidence="8">
    <location>
        <begin position="1"/>
        <end position="15"/>
    </location>
</feature>
<dbReference type="GO" id="GO:0005681">
    <property type="term" value="C:spliceosomal complex"/>
    <property type="evidence" value="ECO:0007669"/>
    <property type="project" value="UniProtKB-UniRule"/>
</dbReference>
<dbReference type="EMBL" id="DS985244">
    <property type="protein sequence ID" value="EDV25810.1"/>
    <property type="molecule type" value="Genomic_DNA"/>
</dbReference>
<dbReference type="PANTHER" id="PTHR12794:SF0">
    <property type="entry name" value="GEM-ASSOCIATED PROTEIN 2"/>
    <property type="match status" value="1"/>
</dbReference>
<dbReference type="FunCoup" id="B3RUG6">
    <property type="interactions" value="1099"/>
</dbReference>
<evidence type="ECO:0000256" key="7">
    <source>
        <dbReference type="PIRNR" id="PIRNR038038"/>
    </source>
</evidence>
<evidence type="ECO:0000313" key="9">
    <source>
        <dbReference type="EMBL" id="EDV25810.1"/>
    </source>
</evidence>
<dbReference type="Pfam" id="PF04938">
    <property type="entry name" value="SIP1"/>
    <property type="match status" value="1"/>
</dbReference>
<dbReference type="InterPro" id="IPR017364">
    <property type="entry name" value="GEMIN2"/>
</dbReference>
<dbReference type="InterPro" id="IPR035426">
    <property type="entry name" value="Gemin2/Brr1"/>
</dbReference>
<dbReference type="HOGENOM" id="CLU_053222_0_0_1"/>